<dbReference type="AlphaFoldDB" id="A0A9X1QRV5"/>
<dbReference type="RefSeq" id="WP_236119386.1">
    <property type="nucleotide sequence ID" value="NZ_JAKGSI010000004.1"/>
</dbReference>
<keyword evidence="1" id="KW-1133">Transmembrane helix</keyword>
<name>A0A9X1QRV5_9CORY</name>
<keyword evidence="1" id="KW-0472">Membrane</keyword>
<sequence>MLRLIQAEWIKLSTTASLWWTSALTLVFGIGMGALMGAFGGMFDGLTLEMPTELLVSGIYPFAMVVLAIQAVMVVTTEYRYHIPSVLYSAEPKRWRVALAKLILYLVIAVLLTLVTVVLTIIVAQIAAGRVDFSVFTQDDTRRVLWAYPVTAALIVIFSQGVGLLIRQTAGSVSLTLVWMLLLEDVAGMLPKVGTYISEWGPFSHLSAFILNNDSAELGVPFGAAAWYFLAWAAVLWIAGVVVLEKRDA</sequence>
<organism evidence="2 3">
    <name type="scientific">Corynebacterium uropygiale</name>
    <dbReference type="NCBI Taxonomy" id="1775911"/>
    <lineage>
        <taxon>Bacteria</taxon>
        <taxon>Bacillati</taxon>
        <taxon>Actinomycetota</taxon>
        <taxon>Actinomycetes</taxon>
        <taxon>Mycobacteriales</taxon>
        <taxon>Corynebacteriaceae</taxon>
        <taxon>Corynebacterium</taxon>
    </lineage>
</organism>
<gene>
    <name evidence="2" type="ORF">L1O03_08675</name>
</gene>
<evidence type="ECO:0000256" key="1">
    <source>
        <dbReference type="SAM" id="Phobius"/>
    </source>
</evidence>
<dbReference type="EMBL" id="JAKGSI010000004">
    <property type="protein sequence ID" value="MCF4007247.1"/>
    <property type="molecule type" value="Genomic_DNA"/>
</dbReference>
<feature type="transmembrane region" description="Helical" evidence="1">
    <location>
        <begin position="225"/>
        <end position="244"/>
    </location>
</feature>
<reference evidence="2" key="1">
    <citation type="submission" date="2022-01" db="EMBL/GenBank/DDBJ databases">
        <title>Corynebacterium sp. nov isolated from isolated from the feces of the greater white-fronted geese (Anser albifrons) at Poyang Lake, PR China.</title>
        <authorList>
            <person name="Liu Q."/>
        </authorList>
    </citation>
    <scope>NUCLEOTIDE SEQUENCE</scope>
    <source>
        <strain evidence="2">JCM 32435</strain>
    </source>
</reference>
<accession>A0A9X1QRV5</accession>
<protein>
    <submittedName>
        <fullName evidence="2">ABC transporter permease</fullName>
    </submittedName>
</protein>
<dbReference type="Proteomes" id="UP001139336">
    <property type="component" value="Unassembled WGS sequence"/>
</dbReference>
<comment type="caution">
    <text evidence="2">The sequence shown here is derived from an EMBL/GenBank/DDBJ whole genome shotgun (WGS) entry which is preliminary data.</text>
</comment>
<feature type="transmembrane region" description="Helical" evidence="1">
    <location>
        <begin position="102"/>
        <end position="126"/>
    </location>
</feature>
<feature type="transmembrane region" description="Helical" evidence="1">
    <location>
        <begin position="146"/>
        <end position="166"/>
    </location>
</feature>
<feature type="transmembrane region" description="Helical" evidence="1">
    <location>
        <begin position="12"/>
        <end position="39"/>
    </location>
</feature>
<feature type="transmembrane region" description="Helical" evidence="1">
    <location>
        <begin position="59"/>
        <end position="81"/>
    </location>
</feature>
<dbReference type="Pfam" id="PF12730">
    <property type="entry name" value="ABC2_membrane_4"/>
    <property type="match status" value="1"/>
</dbReference>
<keyword evidence="1" id="KW-0812">Transmembrane</keyword>
<proteinExistence type="predicted"/>
<feature type="transmembrane region" description="Helical" evidence="1">
    <location>
        <begin position="173"/>
        <end position="190"/>
    </location>
</feature>
<evidence type="ECO:0000313" key="3">
    <source>
        <dbReference type="Proteomes" id="UP001139336"/>
    </source>
</evidence>
<evidence type="ECO:0000313" key="2">
    <source>
        <dbReference type="EMBL" id="MCF4007247.1"/>
    </source>
</evidence>
<keyword evidence="3" id="KW-1185">Reference proteome</keyword>